<organism evidence="2">
    <name type="scientific">marine sediment metagenome</name>
    <dbReference type="NCBI Taxonomy" id="412755"/>
    <lineage>
        <taxon>unclassified sequences</taxon>
        <taxon>metagenomes</taxon>
        <taxon>ecological metagenomes</taxon>
    </lineage>
</organism>
<protein>
    <recommendedName>
        <fullName evidence="1">AsmA domain-containing protein</fullName>
    </recommendedName>
</protein>
<reference evidence="2" key="1">
    <citation type="journal article" date="2015" name="Nature">
        <title>Complex archaea that bridge the gap between prokaryotes and eukaryotes.</title>
        <authorList>
            <person name="Spang A."/>
            <person name="Saw J.H."/>
            <person name="Jorgensen S.L."/>
            <person name="Zaremba-Niedzwiedzka K."/>
            <person name="Martijn J."/>
            <person name="Lind A.E."/>
            <person name="van Eijk R."/>
            <person name="Schleper C."/>
            <person name="Guy L."/>
            <person name="Ettema T.J."/>
        </authorList>
    </citation>
    <scope>NUCLEOTIDE SEQUENCE</scope>
</reference>
<name>A0A0F9BNX2_9ZZZZ</name>
<dbReference type="InterPro" id="IPR007844">
    <property type="entry name" value="AsmA"/>
</dbReference>
<dbReference type="GO" id="GO:0090313">
    <property type="term" value="P:regulation of protein targeting to membrane"/>
    <property type="evidence" value="ECO:0007669"/>
    <property type="project" value="TreeGrafter"/>
</dbReference>
<proteinExistence type="predicted"/>
<dbReference type="EMBL" id="LAZR01048279">
    <property type="protein sequence ID" value="KKK92284.1"/>
    <property type="molecule type" value="Genomic_DNA"/>
</dbReference>
<comment type="caution">
    <text evidence="2">The sequence shown here is derived from an EMBL/GenBank/DDBJ whole genome shotgun (WGS) entry which is preliminary data.</text>
</comment>
<sequence length="434" mass="46220">VLKIARIAVSVFVGLLILAFVVANLIPGENYKTFISSGVKSATGRELTIDGDLQIELSSALTFKASDVKFSNAEWGSRPHMVSVGRIEGKIVLFPLIKGILDTTLAIDNLDLLLETHSSGRANWQFKESEKAGDDGGFILRPLIRKLHFNQTQIAFIEGKSGNRIDVFNEKLHVREGAGKLPIELQGKFNDIPLKISGGFDNVENLIDNKPANVRLDGHFGETKLVVSGTLGPLSPTVDLNVTVDLNTNSIAAFSPFAGRDLPNFGPLSASLNLTGKGGNYTVNDLQANLNAKTLTAAAKGSVADLNTLSGIKLEGSAKTAHLPDVLKRIGFQPDFKLPGSLEVVAVISGSPNELTVTQFDATVHGQGLRATATGNVKDIVTMKGVRANLSMAIDSLALLSEYVKTDLPPFGPLKASATIASKGDTFELRNIKA</sequence>
<dbReference type="GO" id="GO:0005886">
    <property type="term" value="C:plasma membrane"/>
    <property type="evidence" value="ECO:0007669"/>
    <property type="project" value="TreeGrafter"/>
</dbReference>
<dbReference type="PANTHER" id="PTHR30441">
    <property type="entry name" value="DUF748 DOMAIN-CONTAINING PROTEIN"/>
    <property type="match status" value="1"/>
</dbReference>
<accession>A0A0F9BNX2</accession>
<evidence type="ECO:0000259" key="1">
    <source>
        <dbReference type="Pfam" id="PF05170"/>
    </source>
</evidence>
<dbReference type="AlphaFoldDB" id="A0A0F9BNX2"/>
<dbReference type="Pfam" id="PF05170">
    <property type="entry name" value="AsmA"/>
    <property type="match status" value="1"/>
</dbReference>
<dbReference type="InterPro" id="IPR052894">
    <property type="entry name" value="AsmA-related"/>
</dbReference>
<dbReference type="PANTHER" id="PTHR30441:SF8">
    <property type="entry name" value="DUF748 DOMAIN-CONTAINING PROTEIN"/>
    <property type="match status" value="1"/>
</dbReference>
<feature type="domain" description="AsmA" evidence="1">
    <location>
        <begin position="3"/>
        <end position="131"/>
    </location>
</feature>
<feature type="non-terminal residue" evidence="2">
    <location>
        <position position="434"/>
    </location>
</feature>
<evidence type="ECO:0000313" key="2">
    <source>
        <dbReference type="EMBL" id="KKK92284.1"/>
    </source>
</evidence>
<gene>
    <name evidence="2" type="ORF">LCGC14_2704470</name>
</gene>
<feature type="non-terminal residue" evidence="2">
    <location>
        <position position="1"/>
    </location>
</feature>